<comment type="caution">
    <text evidence="1">The sequence shown here is derived from an EMBL/GenBank/DDBJ whole genome shotgun (WGS) entry which is preliminary data.</text>
</comment>
<dbReference type="Proteomes" id="UP000315423">
    <property type="component" value="Unassembled WGS sequence"/>
</dbReference>
<organism evidence="1 2">
    <name type="scientific">Candidatus Methanomarinus sp</name>
    <dbReference type="NCBI Taxonomy" id="3386244"/>
    <lineage>
        <taxon>Archaea</taxon>
        <taxon>Methanobacteriati</taxon>
        <taxon>Methanobacteriota</taxon>
        <taxon>Stenosarchaea group</taxon>
        <taxon>Methanomicrobia</taxon>
        <taxon>Methanosarcinales</taxon>
        <taxon>ANME-2 cluster</taxon>
        <taxon>Candidatus Methanocomedenaceae</taxon>
        <taxon>Candidatus Methanomarinus</taxon>
    </lineage>
</organism>
<accession>A0AC61SC84</accession>
<reference evidence="1" key="1">
    <citation type="submission" date="2018-09" db="EMBL/GenBank/DDBJ databases">
        <title>A genomic encyclopedia of anaerobic methanotrophic archaea.</title>
        <authorList>
            <person name="Skennerton C.T."/>
            <person name="Chadwick G.L."/>
            <person name="Laso-Perez R."/>
            <person name="Leu A.O."/>
            <person name="Speth D.R."/>
            <person name="Yu H."/>
            <person name="Morgan-Lang C."/>
            <person name="Hatzenpichler R."/>
            <person name="Goudeau D."/>
            <person name="Malmstrom R."/>
            <person name="Woyke T."/>
            <person name="Hallam S."/>
            <person name="Tyson G.W."/>
            <person name="Wegener G."/>
            <person name="Boetius A."/>
            <person name="Orphan V.J."/>
        </authorList>
    </citation>
    <scope>NUCLEOTIDE SEQUENCE</scope>
    <source>
        <strain evidence="1">CONS3730D10UFb2</strain>
    </source>
</reference>
<keyword evidence="1" id="KW-0413">Isomerase</keyword>
<evidence type="ECO:0000313" key="1">
    <source>
        <dbReference type="EMBL" id="TKY92321.1"/>
    </source>
</evidence>
<dbReference type="EMBL" id="QYBA01000040">
    <property type="protein sequence ID" value="TKY92321.1"/>
    <property type="molecule type" value="Genomic_DNA"/>
</dbReference>
<sequence>MNTSNRKIEHLTLCATHEVEAHNDEHGHRRTGFDDISFIHNALPQINMDKIETTIDFLGEKFAFPLLISSMTGGHPDTLEVNRALALAAEEMQIGIGVGSQRAALEDPALEDSFRVVRDSAPDIFVFGNLGISQIQEYGIEGVEQAVEMIDADAIAIHLNFLQEAVQPEGNTNARGGLELIRQVCQSMNIPVIVKETGCGISYKVAQVLCDAGVSAIDVGGLGGTSWAGVEVYRAKEQGANLCERLGNLFWDWGIPTPISVIESSISVPVIATGGIRTGMDIAKSLAVGASLCGTALPLIKPALSGSKEVIKRLRTMLEELKVVMFLTGYDTIEDLMQAPVVITGRTAKYLNERGFNTKHFAER</sequence>
<name>A0AC61SC84_9EURY</name>
<gene>
    <name evidence="1" type="ORF">C5S46_01300</name>
</gene>
<dbReference type="EC" id="5.3.3.2" evidence="1"/>
<protein>
    <submittedName>
        <fullName evidence="1">Type 2 isopentenyl-diphosphate Delta-isomerase</fullName>
        <ecNumber evidence="1">5.3.3.2</ecNumber>
    </submittedName>
</protein>
<evidence type="ECO:0000313" key="2">
    <source>
        <dbReference type="Proteomes" id="UP000315423"/>
    </source>
</evidence>
<proteinExistence type="predicted"/>